<dbReference type="RefSeq" id="XP_004179543.1">
    <property type="nucleotide sequence ID" value="XM_004179495.1"/>
</dbReference>
<evidence type="ECO:0000256" key="1">
    <source>
        <dbReference type="ARBA" id="ARBA00009856"/>
    </source>
</evidence>
<dbReference type="OMA" id="THIRCLA"/>
<proteinExistence type="inferred from homology"/>
<dbReference type="HOGENOM" id="CLU_084828_0_0_1"/>
<name>I2H0X2_HENB6</name>
<dbReference type="AlphaFoldDB" id="I2H0X2"/>
<dbReference type="OrthoDB" id="551431at2759"/>
<dbReference type="FunCoup" id="I2H0X2">
    <property type="interactions" value="81"/>
</dbReference>
<dbReference type="eggNOG" id="KOG3131">
    <property type="taxonomic scope" value="Eukaryota"/>
</dbReference>
<protein>
    <recommendedName>
        <fullName evidence="2">SRR1-like domain-containing protein</fullName>
    </recommendedName>
</protein>
<feature type="domain" description="SRR1-like" evidence="2">
    <location>
        <begin position="78"/>
        <end position="301"/>
    </location>
</feature>
<dbReference type="Proteomes" id="UP000002866">
    <property type="component" value="Chromosome 3"/>
</dbReference>
<dbReference type="InParanoid" id="I2H0X2"/>
<dbReference type="GO" id="GO:0005737">
    <property type="term" value="C:cytoplasm"/>
    <property type="evidence" value="ECO:0007669"/>
    <property type="project" value="TreeGrafter"/>
</dbReference>
<dbReference type="PANTHER" id="PTHR28626">
    <property type="entry name" value="SRR1-LIKE PROTEIN"/>
    <property type="match status" value="1"/>
</dbReference>
<keyword evidence="4" id="KW-1185">Reference proteome</keyword>
<dbReference type="InterPro" id="IPR012942">
    <property type="entry name" value="SRR1-like"/>
</dbReference>
<dbReference type="GO" id="GO:0005634">
    <property type="term" value="C:nucleus"/>
    <property type="evidence" value="ECO:0007669"/>
    <property type="project" value="TreeGrafter"/>
</dbReference>
<dbReference type="Pfam" id="PF07985">
    <property type="entry name" value="SRR1"/>
    <property type="match status" value="1"/>
</dbReference>
<organism evidence="3 4">
    <name type="scientific">Henningerozyma blattae (strain ATCC 34711 / CBS 6284 / DSM 70876 / NBRC 10599 / NRRL Y-10934 / UCD 77-7)</name>
    <name type="common">Yeast</name>
    <name type="synonym">Tetrapisispora blattae</name>
    <dbReference type="NCBI Taxonomy" id="1071380"/>
    <lineage>
        <taxon>Eukaryota</taxon>
        <taxon>Fungi</taxon>
        <taxon>Dikarya</taxon>
        <taxon>Ascomycota</taxon>
        <taxon>Saccharomycotina</taxon>
        <taxon>Saccharomycetes</taxon>
        <taxon>Saccharomycetales</taxon>
        <taxon>Saccharomycetaceae</taxon>
        <taxon>Henningerozyma</taxon>
    </lineage>
</organism>
<dbReference type="PANTHER" id="PTHR28626:SF3">
    <property type="entry name" value="SRR1-LIKE PROTEIN"/>
    <property type="match status" value="1"/>
</dbReference>
<dbReference type="GO" id="GO:0007017">
    <property type="term" value="P:microtubule-based process"/>
    <property type="evidence" value="ECO:0007669"/>
    <property type="project" value="EnsemblFungi"/>
</dbReference>
<dbReference type="KEGG" id="tbl:TBLA_0C02120"/>
<gene>
    <name evidence="3" type="primary">TBLA0C02120</name>
    <name evidence="3" type="ORF">TBLA_0C02120</name>
</gene>
<evidence type="ECO:0000259" key="2">
    <source>
        <dbReference type="Pfam" id="PF07985"/>
    </source>
</evidence>
<comment type="similarity">
    <text evidence="1">Belongs to the SRR1 family.</text>
</comment>
<dbReference type="InterPro" id="IPR040044">
    <property type="entry name" value="SRR1L"/>
</dbReference>
<evidence type="ECO:0000313" key="4">
    <source>
        <dbReference type="Proteomes" id="UP000002866"/>
    </source>
</evidence>
<evidence type="ECO:0000313" key="3">
    <source>
        <dbReference type="EMBL" id="CCH60024.1"/>
    </source>
</evidence>
<dbReference type="EMBL" id="HE806318">
    <property type="protein sequence ID" value="CCH60024.1"/>
    <property type="molecule type" value="Genomic_DNA"/>
</dbReference>
<dbReference type="GeneID" id="14495004"/>
<accession>I2H0X2</accession>
<reference evidence="3 4" key="1">
    <citation type="journal article" date="2011" name="Proc. Natl. Acad. Sci. U.S.A.">
        <title>Evolutionary erosion of yeast sex chromosomes by mating-type switching accidents.</title>
        <authorList>
            <person name="Gordon J.L."/>
            <person name="Armisen D."/>
            <person name="Proux-Wera E."/>
            <person name="Oheigeartaigh S.S."/>
            <person name="Byrne K.P."/>
            <person name="Wolfe K.H."/>
        </authorList>
    </citation>
    <scope>NUCLEOTIDE SEQUENCE [LARGE SCALE GENOMIC DNA]</scope>
    <source>
        <strain evidence="4">ATCC 34711 / CBS 6284 / DSM 70876 / NBRC 10599 / NRRL Y-10934 / UCD 77-7</strain>
    </source>
</reference>
<sequence length="304" mass="36146">MPLFYLITLLLYRKTIKKIDEIEKTKPQYLKISLIERFIKSNCNGIKVKMQKYKLTSFKDQITEYIQIIEESEMFKHLVCELKERFTHIEKIRCLAIGSFAEDFQARYQIAFLIKLVEVLSKDKHEHIVVSINDPVFTEEDMQYIHDLGDSWKVEPDLQQIERSTNKTLFFLPHAPLELTESVLMTEKPQIFLANNLVRHTDRYTKIKLFEKYPVMSKLVNYLEKNEVSMKNNEIAKNDEDFQIVKKKKRRGKNIIYKEAQVDYDSIETYFETAEIISDFKNGKLLENQPWINSFSDLTLHLIL</sequence>